<feature type="domain" description="N-acetyltransferase" evidence="21">
    <location>
        <begin position="343"/>
        <end position="497"/>
    </location>
</feature>
<dbReference type="Gene3D" id="3.40.1160.10">
    <property type="entry name" value="Acetylglutamate kinase-like"/>
    <property type="match status" value="1"/>
</dbReference>
<dbReference type="InterPro" id="IPR041734">
    <property type="entry name" value="NAGK-fArgBP"/>
</dbReference>
<dbReference type="Gene3D" id="3.30.360.10">
    <property type="entry name" value="Dihydrodipicolinate Reductase, domain 2"/>
    <property type="match status" value="1"/>
</dbReference>
<dbReference type="Pfam" id="PF01118">
    <property type="entry name" value="Semialdhyde_dh"/>
    <property type="match status" value="1"/>
</dbReference>
<dbReference type="CDD" id="cd23936">
    <property type="entry name" value="AGPR_C_ARG5_6_like"/>
    <property type="match status" value="1"/>
</dbReference>
<dbReference type="Gene3D" id="3.40.50.720">
    <property type="entry name" value="NAD(P)-binding Rossmann-like Domain"/>
    <property type="match status" value="1"/>
</dbReference>
<evidence type="ECO:0000256" key="18">
    <source>
        <dbReference type="PIRNR" id="PIRNR036440"/>
    </source>
</evidence>
<organism evidence="22">
    <name type="scientific">Cyberlindnera fabianii</name>
    <name type="common">Yeast</name>
    <name type="synonym">Hansenula fabianii</name>
    <dbReference type="NCBI Taxonomy" id="36022"/>
    <lineage>
        <taxon>Eukaryota</taxon>
        <taxon>Fungi</taxon>
        <taxon>Dikarya</taxon>
        <taxon>Ascomycota</taxon>
        <taxon>Saccharomycotina</taxon>
        <taxon>Saccharomycetes</taxon>
        <taxon>Phaffomycetales</taxon>
        <taxon>Phaffomycetaceae</taxon>
        <taxon>Cyberlindnera</taxon>
    </lineage>
</organism>
<dbReference type="NCBIfam" id="TIGR01850">
    <property type="entry name" value="argC"/>
    <property type="match status" value="1"/>
</dbReference>
<evidence type="ECO:0000256" key="9">
    <source>
        <dbReference type="ARBA" id="ARBA00022741"/>
    </source>
</evidence>
<dbReference type="PROSITE" id="PS01224">
    <property type="entry name" value="ARGC"/>
    <property type="match status" value="1"/>
</dbReference>
<evidence type="ECO:0000256" key="12">
    <source>
        <dbReference type="ARBA" id="ARBA00022857"/>
    </source>
</evidence>
<dbReference type="GO" id="GO:0006526">
    <property type="term" value="P:L-arginine biosynthetic process"/>
    <property type="evidence" value="ECO:0007669"/>
    <property type="project" value="UniProtKB-UniRule"/>
</dbReference>
<evidence type="ECO:0000256" key="6">
    <source>
        <dbReference type="ARBA" id="ARBA00022571"/>
    </source>
</evidence>
<dbReference type="InterPro" id="IPR036393">
    <property type="entry name" value="AceGlu_kinase-like_sf"/>
</dbReference>
<dbReference type="SUPFAM" id="SSF51735">
    <property type="entry name" value="NAD(P)-binding Rossmann-fold domains"/>
    <property type="match status" value="1"/>
</dbReference>
<evidence type="ECO:0000313" key="22">
    <source>
        <dbReference type="EMBL" id="CDR38570.1"/>
    </source>
</evidence>
<dbReference type="FunFam" id="3.40.630.30:FF:000029">
    <property type="entry name" value="Bifunctional acetylglutamate kinase/N-acetyl-gamma-glutamyl-phosphate reductase"/>
    <property type="match status" value="1"/>
</dbReference>
<dbReference type="CDD" id="cd04263">
    <property type="entry name" value="DUF619-NAGK-FABP"/>
    <property type="match status" value="1"/>
</dbReference>
<proteinExistence type="inferred from homology"/>
<dbReference type="InterPro" id="IPR004662">
    <property type="entry name" value="AcgluKinase_fam"/>
</dbReference>
<comment type="similarity">
    <text evidence="4 18">In the N-terminal section; belongs to the acetylglutamate kinase family.</text>
</comment>
<dbReference type="GO" id="GO:0005759">
    <property type="term" value="C:mitochondrial matrix"/>
    <property type="evidence" value="ECO:0007669"/>
    <property type="project" value="UniProtKB-ARBA"/>
</dbReference>
<comment type="pathway">
    <text evidence="3 18">Amino-acid biosynthesis; L-arginine biosynthesis; N(2)-acetyl-L-ornithine from L-glutamate: step 3/4.</text>
</comment>
<evidence type="ECO:0000256" key="14">
    <source>
        <dbReference type="ARBA" id="ARBA00023002"/>
    </source>
</evidence>
<dbReference type="GO" id="GO:0003991">
    <property type="term" value="F:acetylglutamate kinase activity"/>
    <property type="evidence" value="ECO:0007669"/>
    <property type="project" value="InterPro"/>
</dbReference>
<dbReference type="InterPro" id="IPR036291">
    <property type="entry name" value="NAD(P)-bd_dom_sf"/>
</dbReference>
<dbReference type="FunFam" id="3.40.1160.10:FF:000011">
    <property type="entry name" value="N-acetyl-gamma-glutamyl-phosphate reductase, variant"/>
    <property type="match status" value="1"/>
</dbReference>
<keyword evidence="6 18" id="KW-0055">Arginine biosynthesis</keyword>
<evidence type="ECO:0000256" key="13">
    <source>
        <dbReference type="ARBA" id="ARBA00022946"/>
    </source>
</evidence>
<feature type="active site" evidence="19">
    <location>
        <position position="718"/>
    </location>
</feature>
<keyword evidence="9 18" id="KW-0547">Nucleotide-binding</keyword>
<evidence type="ECO:0000256" key="19">
    <source>
        <dbReference type="PROSITE-ProRule" id="PRU10010"/>
    </source>
</evidence>
<dbReference type="CDD" id="cd24149">
    <property type="entry name" value="AGPR_N_ARG5_6_like"/>
    <property type="match status" value="1"/>
</dbReference>
<dbReference type="GO" id="GO:0005524">
    <property type="term" value="F:ATP binding"/>
    <property type="evidence" value="ECO:0007669"/>
    <property type="project" value="UniProtKB-UniRule"/>
</dbReference>
<sequence length="905" mass="99388">MLRSSLSAQRRRIARSGQSTLKAGTAVAPTKGYAQRPMPAMAASCQSSVCRSYSTRSTVIQLLNNIGSKREVEQYLKYFTSVSSQQFAVIKVGGAIITQHLTELASCLAFLYHVGLYPIVLHGTGPQINELLEAEGVEPDYEDGIRITDEKTMSVVRKCFLEQNLKLVTALEKMGVHARPITAGVFTADYLDQQKYKLVGKINGVNKSPIEASIQAGALPILTSLAETPSGQILNVNADVAAGELARVFEPLKIVYLNEKGGIINGNTGEKVSVINLDEEYDELMKESWVKYGTKLKIKEIRDLLMHLPRSSSVAIINVNDLQKELFTDSGAGTLIRRGYRLLTRNSLSEFSEPELLRKALQRDAEIASGKVSVASYLRELENTTFKSYGDEPLDVLAIVKDATENSANIPVLDKFLASKAGWLNNVSDNIFNAVRRDYTSLQWVVREDDPNANWFFSKSDGSYTKHGHILFWFGVEDPKSVSKLIENFDFKYSRVPKASGESSFSSAFAGAQTRSYSTMRVNAARAQSNLKAQTIKSQSLSNSKRPVASATSAKRSVGVRTMATETNPNPPIREGTNTKKSRVALIGARGYTGQNLISMINNHKYLEIAHVSSRELEGKKLEGYTKADITYENLQVEDIKRLEERNEVDVWVMALPNGVCKPFVEAIESASGGGKSKIIDLSADYRFDTTGEWIYGLPELNNRTEIANARKISNPGCYATAAQVAIKPLVEHIGGTPTIFGVSGYSGAGTKPSPKNDINFLSNNLVPYSLTDHIHEREISKQLGVEVAFSPHVAQWFQGITHTISIPLKEPLSSREIRNLYQDRYQGEQLVTVSGEAPLVRDVSGKHGVVVGAFAVNASQNRVVIVATIDNLLKGAATQCLQNINLALKYGEYEGIPDDLVIRG</sequence>
<dbReference type="NCBIfam" id="TIGR00761">
    <property type="entry name" value="argB"/>
    <property type="match status" value="1"/>
</dbReference>
<keyword evidence="11 18" id="KW-0067">ATP-binding</keyword>
<keyword evidence="15 18" id="KW-0496">Mitochondrion</keyword>
<evidence type="ECO:0000256" key="3">
    <source>
        <dbReference type="ARBA" id="ARBA00004862"/>
    </source>
</evidence>
<dbReference type="GO" id="GO:0051287">
    <property type="term" value="F:NAD binding"/>
    <property type="evidence" value="ECO:0007669"/>
    <property type="project" value="UniProtKB-UniRule"/>
</dbReference>
<dbReference type="OrthoDB" id="438291at2759"/>
<accession>A0A061AV21</accession>
<dbReference type="SMART" id="SM00859">
    <property type="entry name" value="Semialdhyde_dh"/>
    <property type="match status" value="1"/>
</dbReference>
<evidence type="ECO:0000256" key="1">
    <source>
        <dbReference type="ARBA" id="ARBA00004173"/>
    </source>
</evidence>
<comment type="similarity">
    <text evidence="5 18">In the C-terminal section; belongs to the NAGSA dehydrogenase family.</text>
</comment>
<comment type="pathway">
    <text evidence="2 18">Amino-acid biosynthesis; L-arginine biosynthesis; N(2)-acetyl-L-ornithine from L-glutamate: step 2/4.</text>
</comment>
<keyword evidence="14 18" id="KW-0560">Oxidoreductase</keyword>
<feature type="region of interest" description="Disordered" evidence="20">
    <location>
        <begin position="535"/>
        <end position="577"/>
    </location>
</feature>
<dbReference type="InterPro" id="IPR011241">
    <property type="entry name" value="NAGK/NAGSA"/>
</dbReference>
<dbReference type="PANTHER" id="PTHR23342">
    <property type="entry name" value="N-ACETYLGLUTAMATE SYNTHASE"/>
    <property type="match status" value="1"/>
</dbReference>
<keyword evidence="8 18" id="KW-0808">Transferase</keyword>
<protein>
    <recommendedName>
        <fullName evidence="17">Protein ARG5,6, mitochondrial</fullName>
    </recommendedName>
</protein>
<dbReference type="Pfam" id="PF00696">
    <property type="entry name" value="AA_kinase"/>
    <property type="match status" value="1"/>
</dbReference>
<evidence type="ECO:0000259" key="21">
    <source>
        <dbReference type="PROSITE" id="PS51731"/>
    </source>
</evidence>
<reference evidence="22" key="1">
    <citation type="journal article" date="2014" name="Genome Announc.">
        <title>Genome sequence of the yeast Cyberlindnera fabianii (Hansenula fabianii).</title>
        <authorList>
            <person name="Freel K.C."/>
            <person name="Sarilar V."/>
            <person name="Neuveglise C."/>
            <person name="Devillers H."/>
            <person name="Friedrich A."/>
            <person name="Schacherer J."/>
        </authorList>
    </citation>
    <scope>NUCLEOTIDE SEQUENCE</scope>
    <source>
        <strain evidence="22">YJS4271</strain>
    </source>
</reference>
<dbReference type="SUPFAM" id="SSF53633">
    <property type="entry name" value="Carbamate kinase-like"/>
    <property type="match status" value="1"/>
</dbReference>
<dbReference type="EMBL" id="LK052887">
    <property type="protein sequence ID" value="CDR38570.1"/>
    <property type="molecule type" value="Genomic_DNA"/>
</dbReference>
<dbReference type="InterPro" id="IPR006855">
    <property type="entry name" value="Vertebrate-like_GNAT_dom"/>
</dbReference>
<evidence type="ECO:0000256" key="10">
    <source>
        <dbReference type="ARBA" id="ARBA00022777"/>
    </source>
</evidence>
<dbReference type="CDD" id="cd04252">
    <property type="entry name" value="AAK_NAGK-fArgBP"/>
    <property type="match status" value="1"/>
</dbReference>
<dbReference type="InterPro" id="IPR058924">
    <property type="entry name" value="AGPR_dimerisation_dom"/>
</dbReference>
<evidence type="ECO:0000256" key="4">
    <source>
        <dbReference type="ARBA" id="ARBA00006830"/>
    </source>
</evidence>
<evidence type="ECO:0000256" key="5">
    <source>
        <dbReference type="ARBA" id="ARBA00007239"/>
    </source>
</evidence>
<dbReference type="PhylomeDB" id="A0A061AV21"/>
<evidence type="ECO:0000256" key="20">
    <source>
        <dbReference type="SAM" id="MobiDB-lite"/>
    </source>
</evidence>
<dbReference type="UniPathway" id="UPA00068">
    <property type="reaction ID" value="UER00107"/>
</dbReference>
<dbReference type="GO" id="GO:0003942">
    <property type="term" value="F:N-acetyl-gamma-glutamyl-phosphate reductase activity"/>
    <property type="evidence" value="ECO:0007669"/>
    <property type="project" value="UniProtKB-UniRule"/>
</dbReference>
<evidence type="ECO:0000256" key="15">
    <source>
        <dbReference type="ARBA" id="ARBA00023128"/>
    </source>
</evidence>
<dbReference type="Gene3D" id="3.40.630.30">
    <property type="match status" value="1"/>
</dbReference>
<evidence type="ECO:0000256" key="7">
    <source>
        <dbReference type="ARBA" id="ARBA00022605"/>
    </source>
</evidence>
<keyword evidence="10 18" id="KW-0418">Kinase</keyword>
<comment type="subcellular location">
    <subcellularLocation>
        <location evidence="1 18">Mitochondrion</location>
    </subcellularLocation>
</comment>
<evidence type="ECO:0000256" key="17">
    <source>
        <dbReference type="ARBA" id="ARBA00072977"/>
    </source>
</evidence>
<dbReference type="PANTHER" id="PTHR23342:SF0">
    <property type="entry name" value="N-ACETYLGLUTAMATE SYNTHASE, MITOCHONDRIAL"/>
    <property type="match status" value="1"/>
</dbReference>
<dbReference type="PROSITE" id="PS51731">
    <property type="entry name" value="GNAT_NAGS"/>
    <property type="match status" value="1"/>
</dbReference>
<dbReference type="HAMAP" id="MF_00150">
    <property type="entry name" value="ArgC_type1"/>
    <property type="match status" value="1"/>
</dbReference>
<feature type="compositionally biased region" description="Polar residues" evidence="20">
    <location>
        <begin position="535"/>
        <end position="555"/>
    </location>
</feature>
<dbReference type="AlphaFoldDB" id="A0A061AV21"/>
<evidence type="ECO:0000256" key="11">
    <source>
        <dbReference type="ARBA" id="ARBA00022840"/>
    </source>
</evidence>
<evidence type="ECO:0000256" key="16">
    <source>
        <dbReference type="ARBA" id="ARBA00023268"/>
    </source>
</evidence>
<evidence type="ECO:0000256" key="8">
    <source>
        <dbReference type="ARBA" id="ARBA00022679"/>
    </source>
</evidence>
<dbReference type="FunFam" id="3.30.360.10:FF:000019">
    <property type="entry name" value="Bifunctional acetylglutamate kinase/N-acetyl-gamma-glutamyl-phosphate reductase"/>
    <property type="match status" value="1"/>
</dbReference>
<dbReference type="InterPro" id="IPR023013">
    <property type="entry name" value="AGPR_AS"/>
</dbReference>
<keyword evidence="7 18" id="KW-0028">Amino-acid biosynthesis</keyword>
<gene>
    <name evidence="22" type="ORF">CYFA0S_02e03158g</name>
</gene>
<dbReference type="InterPro" id="IPR001048">
    <property type="entry name" value="Asp/Glu/Uridylate_kinase"/>
</dbReference>
<keyword evidence="13" id="KW-0809">Transit peptide</keyword>
<keyword evidence="12 18" id="KW-0521">NADP</keyword>
<dbReference type="Pfam" id="PF04768">
    <property type="entry name" value="NAT"/>
    <property type="match status" value="1"/>
</dbReference>
<evidence type="ECO:0000256" key="2">
    <source>
        <dbReference type="ARBA" id="ARBA00004828"/>
    </source>
</evidence>
<dbReference type="PIRSF" id="PIRSF036440">
    <property type="entry name" value="ARG5-6"/>
    <property type="match status" value="1"/>
</dbReference>
<dbReference type="InterPro" id="IPR000534">
    <property type="entry name" value="Semialdehyde_DH_NAD-bd"/>
</dbReference>
<dbReference type="InterPro" id="IPR000706">
    <property type="entry name" value="AGPR_type-1"/>
</dbReference>
<dbReference type="SUPFAM" id="SSF55347">
    <property type="entry name" value="Glyceraldehyde-3-phosphate dehydrogenase-like, C-terminal domain"/>
    <property type="match status" value="1"/>
</dbReference>
<keyword evidence="16 18" id="KW-0511">Multifunctional enzyme</keyword>
<dbReference type="GO" id="GO:0070401">
    <property type="term" value="F:NADP+ binding"/>
    <property type="evidence" value="ECO:0007669"/>
    <property type="project" value="InterPro"/>
</dbReference>
<dbReference type="Pfam" id="PF22698">
    <property type="entry name" value="Semialdhyde_dhC_1"/>
    <property type="match status" value="1"/>
</dbReference>
<name>A0A061AV21_CYBFA</name>